<accession>A0AAE0GQX0</accession>
<dbReference type="Pfam" id="PF00385">
    <property type="entry name" value="Chromo"/>
    <property type="match status" value="1"/>
</dbReference>
<dbReference type="SUPFAM" id="SSF54160">
    <property type="entry name" value="Chromo domain-like"/>
    <property type="match status" value="1"/>
</dbReference>
<dbReference type="GO" id="GO:1990904">
    <property type="term" value="C:ribonucleoprotein complex"/>
    <property type="evidence" value="ECO:0007669"/>
    <property type="project" value="UniProtKB-KW"/>
</dbReference>
<evidence type="ECO:0000259" key="2">
    <source>
        <dbReference type="PROSITE" id="PS50013"/>
    </source>
</evidence>
<dbReference type="CDD" id="cd00024">
    <property type="entry name" value="CD_CSD"/>
    <property type="match status" value="1"/>
</dbReference>
<gene>
    <name evidence="3" type="ORF">CYMTET_9501</name>
</gene>
<feature type="region of interest" description="Disordered" evidence="1">
    <location>
        <begin position="1"/>
        <end position="42"/>
    </location>
</feature>
<dbReference type="PROSITE" id="PS50013">
    <property type="entry name" value="CHROMO_2"/>
    <property type="match status" value="1"/>
</dbReference>
<evidence type="ECO:0000256" key="1">
    <source>
        <dbReference type="SAM" id="MobiDB-lite"/>
    </source>
</evidence>
<dbReference type="InterPro" id="IPR016197">
    <property type="entry name" value="Chromo-like_dom_sf"/>
</dbReference>
<sequence length="123" mass="13553">MGGKRRKTTSASREAQAGLRAQGKGLVKRTQKSPFDPHGSDDVTYQVREIKAEGTRFGKPSWLIGWEGYGDAADSWEPIENLAGHEQDIAQFREKALVLTAEAEKRASPAKKRKASTLNDDVI</sequence>
<evidence type="ECO:0000313" key="3">
    <source>
        <dbReference type="EMBL" id="KAK3282774.1"/>
    </source>
</evidence>
<dbReference type="InterPro" id="IPR000953">
    <property type="entry name" value="Chromo/chromo_shadow_dom"/>
</dbReference>
<organism evidence="3 4">
    <name type="scientific">Cymbomonas tetramitiformis</name>
    <dbReference type="NCBI Taxonomy" id="36881"/>
    <lineage>
        <taxon>Eukaryota</taxon>
        <taxon>Viridiplantae</taxon>
        <taxon>Chlorophyta</taxon>
        <taxon>Pyramimonadophyceae</taxon>
        <taxon>Pyramimonadales</taxon>
        <taxon>Pyramimonadaceae</taxon>
        <taxon>Cymbomonas</taxon>
    </lineage>
</organism>
<feature type="domain" description="Chromo" evidence="2">
    <location>
        <begin position="38"/>
        <end position="104"/>
    </location>
</feature>
<dbReference type="AlphaFoldDB" id="A0AAE0GQX0"/>
<proteinExistence type="predicted"/>
<dbReference type="EMBL" id="LGRX02003159">
    <property type="protein sequence ID" value="KAK3282774.1"/>
    <property type="molecule type" value="Genomic_DNA"/>
</dbReference>
<dbReference type="InterPro" id="IPR023780">
    <property type="entry name" value="Chromo_domain"/>
</dbReference>
<dbReference type="Proteomes" id="UP001190700">
    <property type="component" value="Unassembled WGS sequence"/>
</dbReference>
<keyword evidence="4" id="KW-1185">Reference proteome</keyword>
<name>A0AAE0GQX0_9CHLO</name>
<protein>
    <submittedName>
        <fullName evidence="3">La ribonucleoprotein</fullName>
    </submittedName>
</protein>
<reference evidence="3 4" key="1">
    <citation type="journal article" date="2015" name="Genome Biol. Evol.">
        <title>Comparative Genomics of a Bacterivorous Green Alga Reveals Evolutionary Causalities and Consequences of Phago-Mixotrophic Mode of Nutrition.</title>
        <authorList>
            <person name="Burns J.A."/>
            <person name="Paasch A."/>
            <person name="Narechania A."/>
            <person name="Kim E."/>
        </authorList>
    </citation>
    <scope>NUCLEOTIDE SEQUENCE [LARGE SCALE GENOMIC DNA]</scope>
    <source>
        <strain evidence="3 4">PLY_AMNH</strain>
    </source>
</reference>
<keyword evidence="3" id="KW-0687">Ribonucleoprotein</keyword>
<dbReference type="Gene3D" id="2.40.50.40">
    <property type="match status" value="1"/>
</dbReference>
<evidence type="ECO:0000313" key="4">
    <source>
        <dbReference type="Proteomes" id="UP001190700"/>
    </source>
</evidence>
<comment type="caution">
    <text evidence="3">The sequence shown here is derived from an EMBL/GenBank/DDBJ whole genome shotgun (WGS) entry which is preliminary data.</text>
</comment>
<feature type="region of interest" description="Disordered" evidence="1">
    <location>
        <begin position="104"/>
        <end position="123"/>
    </location>
</feature>